<feature type="region of interest" description="Disordered" evidence="1">
    <location>
        <begin position="201"/>
        <end position="251"/>
    </location>
</feature>
<name>A0A4Z2G3J6_9TELE</name>
<feature type="domain" description="Zinc transporter ZIP4/12 EF-hand" evidence="3">
    <location>
        <begin position="16"/>
        <end position="96"/>
    </location>
</feature>
<dbReference type="PANTHER" id="PTHR12191:SF21">
    <property type="entry name" value="ZINC TRANSPORTER ZIP4"/>
    <property type="match status" value="1"/>
</dbReference>
<gene>
    <name evidence="4" type="primary">SLC39A4_2</name>
    <name evidence="4" type="ORF">EYF80_042387</name>
</gene>
<dbReference type="Proteomes" id="UP000314294">
    <property type="component" value="Unassembled WGS sequence"/>
</dbReference>
<dbReference type="EMBL" id="SRLO01000744">
    <property type="protein sequence ID" value="TNN47384.1"/>
    <property type="molecule type" value="Genomic_DNA"/>
</dbReference>
<keyword evidence="5" id="KW-1185">Reference proteome</keyword>
<keyword evidence="2" id="KW-1133">Transmembrane helix</keyword>
<proteinExistence type="predicted"/>
<dbReference type="Pfam" id="PF21116">
    <property type="entry name" value="EF-hand_Zip"/>
    <property type="match status" value="1"/>
</dbReference>
<dbReference type="OrthoDB" id="200954at2759"/>
<evidence type="ECO:0000259" key="3">
    <source>
        <dbReference type="Pfam" id="PF21116"/>
    </source>
</evidence>
<feature type="region of interest" description="Disordered" evidence="1">
    <location>
        <begin position="98"/>
        <end position="121"/>
    </location>
</feature>
<feature type="compositionally biased region" description="Polar residues" evidence="1">
    <location>
        <begin position="237"/>
        <end position="251"/>
    </location>
</feature>
<protein>
    <submittedName>
        <fullName evidence="4">Zinc transporter ZIP4</fullName>
    </submittedName>
</protein>
<organism evidence="4 5">
    <name type="scientific">Liparis tanakae</name>
    <name type="common">Tanaka's snailfish</name>
    <dbReference type="NCBI Taxonomy" id="230148"/>
    <lineage>
        <taxon>Eukaryota</taxon>
        <taxon>Metazoa</taxon>
        <taxon>Chordata</taxon>
        <taxon>Craniata</taxon>
        <taxon>Vertebrata</taxon>
        <taxon>Euteleostomi</taxon>
        <taxon>Actinopterygii</taxon>
        <taxon>Neopterygii</taxon>
        <taxon>Teleostei</taxon>
        <taxon>Neoteleostei</taxon>
        <taxon>Acanthomorphata</taxon>
        <taxon>Eupercaria</taxon>
        <taxon>Perciformes</taxon>
        <taxon>Cottioidei</taxon>
        <taxon>Cottales</taxon>
        <taxon>Liparidae</taxon>
        <taxon>Liparis</taxon>
    </lineage>
</organism>
<evidence type="ECO:0000256" key="1">
    <source>
        <dbReference type="SAM" id="MobiDB-lite"/>
    </source>
</evidence>
<dbReference type="GO" id="GO:0030003">
    <property type="term" value="P:intracellular monoatomic cation homeostasis"/>
    <property type="evidence" value="ECO:0007669"/>
    <property type="project" value="TreeGrafter"/>
</dbReference>
<dbReference type="GO" id="GO:0005886">
    <property type="term" value="C:plasma membrane"/>
    <property type="evidence" value="ECO:0007669"/>
    <property type="project" value="TreeGrafter"/>
</dbReference>
<accession>A0A4Z2G3J6</accession>
<feature type="compositionally biased region" description="Basic and acidic residues" evidence="1">
    <location>
        <begin position="8"/>
        <end position="28"/>
    </location>
</feature>
<feature type="compositionally biased region" description="Basic and acidic residues" evidence="1">
    <location>
        <begin position="201"/>
        <end position="210"/>
    </location>
</feature>
<reference evidence="4 5" key="1">
    <citation type="submission" date="2019-03" db="EMBL/GenBank/DDBJ databases">
        <title>First draft genome of Liparis tanakae, snailfish: a comprehensive survey of snailfish specific genes.</title>
        <authorList>
            <person name="Kim W."/>
            <person name="Song I."/>
            <person name="Jeong J.-H."/>
            <person name="Kim D."/>
            <person name="Kim S."/>
            <person name="Ryu S."/>
            <person name="Song J.Y."/>
            <person name="Lee S.K."/>
        </authorList>
    </citation>
    <scope>NUCLEOTIDE SEQUENCE [LARGE SCALE GENOMIC DNA]</scope>
    <source>
        <tissue evidence="4">Muscle</tissue>
    </source>
</reference>
<dbReference type="InterPro" id="IPR049406">
    <property type="entry name" value="ZIP4_12_EF-hand"/>
</dbReference>
<sequence length="251" mass="27839">MRSLDLGHPPKQEPKHQEDHHTDHDHSGFRRRKRSSLEHRERHGGNGTWNQFCASAEELVLIYGLADNGSASSGGLSRTDLARLSPALLQQILSGACEDVTEPPSPDGLTTTESKGARSERTPPEYVYATIANMVITLTSMFGIVLLLCTSFTSVFQFCIQFCISLAVGSLTGDALLHLTPMEESEPHHCDHGQVLEMYEQERKQKDKSHSASRADLVGNEDNEKSLSEPKERTRGKSSYLQYNEQASSEL</sequence>
<feature type="compositionally biased region" description="Basic and acidic residues" evidence="1">
    <location>
        <begin position="222"/>
        <end position="235"/>
    </location>
</feature>
<dbReference type="PANTHER" id="PTHR12191">
    <property type="entry name" value="SOLUTE CARRIER FAMILY 39"/>
    <property type="match status" value="1"/>
</dbReference>
<dbReference type="InterPro" id="IPR050799">
    <property type="entry name" value="ZIP_Transporter"/>
</dbReference>
<keyword evidence="2" id="KW-0812">Transmembrane</keyword>
<dbReference type="GO" id="GO:0071578">
    <property type="term" value="P:zinc ion import across plasma membrane"/>
    <property type="evidence" value="ECO:0007669"/>
    <property type="project" value="TreeGrafter"/>
</dbReference>
<keyword evidence="2" id="KW-0472">Membrane</keyword>
<feature type="transmembrane region" description="Helical" evidence="2">
    <location>
        <begin position="126"/>
        <end position="148"/>
    </location>
</feature>
<feature type="region of interest" description="Disordered" evidence="1">
    <location>
        <begin position="1"/>
        <end position="48"/>
    </location>
</feature>
<dbReference type="GO" id="GO:0005385">
    <property type="term" value="F:zinc ion transmembrane transporter activity"/>
    <property type="evidence" value="ECO:0007669"/>
    <property type="project" value="TreeGrafter"/>
</dbReference>
<evidence type="ECO:0000256" key="2">
    <source>
        <dbReference type="SAM" id="Phobius"/>
    </source>
</evidence>
<dbReference type="GO" id="GO:0140410">
    <property type="term" value="F:monoatomic cation:bicarbonate symporter activity"/>
    <property type="evidence" value="ECO:0007669"/>
    <property type="project" value="TreeGrafter"/>
</dbReference>
<evidence type="ECO:0000313" key="4">
    <source>
        <dbReference type="EMBL" id="TNN47384.1"/>
    </source>
</evidence>
<evidence type="ECO:0000313" key="5">
    <source>
        <dbReference type="Proteomes" id="UP000314294"/>
    </source>
</evidence>
<comment type="caution">
    <text evidence="4">The sequence shown here is derived from an EMBL/GenBank/DDBJ whole genome shotgun (WGS) entry which is preliminary data.</text>
</comment>
<dbReference type="AlphaFoldDB" id="A0A4Z2G3J6"/>
<feature type="compositionally biased region" description="Basic and acidic residues" evidence="1">
    <location>
        <begin position="35"/>
        <end position="44"/>
    </location>
</feature>